<evidence type="ECO:0000259" key="11">
    <source>
        <dbReference type="PROSITE" id="PS51198"/>
    </source>
</evidence>
<evidence type="ECO:0000256" key="6">
    <source>
        <dbReference type="ARBA" id="ARBA00034617"/>
    </source>
</evidence>
<dbReference type="AlphaFoldDB" id="A0A4R2FLC1"/>
<dbReference type="InterPro" id="IPR014017">
    <property type="entry name" value="DNA_helicase_UvrD-like_C"/>
</dbReference>
<sequence>MTDWKPSESIEATTELMDIITCDASVAVLASAGAGKTELLAQKANYLFFTDKCVWPKRILSLTFKTEAQLNIKERINKRCGHKATRFDSFTFHAFSKSIVDRFKNTLPENERPIDNYDIVFRRRDANGSNKILMDDLLALAIRILRAREDLRTMFSYSYAYVFVDEFQDTTDEQYELLQLLFQNSDTKILTVGDINQSIMLWAGARQTVFADFLNDFSAQKKFLVKNYRASSEIQDVLAVVLQFVQNPKSKFQEVSTIPENCSLHAFSDEHQEASFIAHSINEAISSGIDADDICVLTKQQASQYTEILRAELTRLGINNLDMTDLQDALKEPLGQLFSQFLKALVRPEPKAMTELFKVNLALNKVESDDDKEEELTTSLVNFISLKQQLITTATTADDLLSYIQGFIHELGIPKIKGRWKQYKSSAYFNHVWKALEVHLRNMCNQTNSLEDAAKLFSAENAVHLMNIHKCKGLEYHTVYFMGLEDQAFWNYAEQTFEDNCAIYVALSRAKNHICVTISKRREHRSNWQHDNRTSTFGAVKPVISLLKNKCKFAATNHV</sequence>
<keyword evidence="5" id="KW-0413">Isomerase</keyword>
<comment type="catalytic activity">
    <reaction evidence="9">
        <text>ATP + H2O = ADP + phosphate + H(+)</text>
        <dbReference type="Rhea" id="RHEA:13065"/>
        <dbReference type="ChEBI" id="CHEBI:15377"/>
        <dbReference type="ChEBI" id="CHEBI:15378"/>
        <dbReference type="ChEBI" id="CHEBI:30616"/>
        <dbReference type="ChEBI" id="CHEBI:43474"/>
        <dbReference type="ChEBI" id="CHEBI:456216"/>
        <dbReference type="EC" id="5.6.2.4"/>
    </reaction>
</comment>
<dbReference type="PANTHER" id="PTHR11070:SF2">
    <property type="entry name" value="ATP-DEPENDENT DNA HELICASE SRS2"/>
    <property type="match status" value="1"/>
</dbReference>
<dbReference type="Pfam" id="PF13361">
    <property type="entry name" value="UvrD_C"/>
    <property type="match status" value="2"/>
</dbReference>
<evidence type="ECO:0000256" key="7">
    <source>
        <dbReference type="ARBA" id="ARBA00034808"/>
    </source>
</evidence>
<evidence type="ECO:0000256" key="9">
    <source>
        <dbReference type="ARBA" id="ARBA00048988"/>
    </source>
</evidence>
<feature type="domain" description="UvrD-like helicase ATP-binding" evidence="11">
    <location>
        <begin position="9"/>
        <end position="231"/>
    </location>
</feature>
<dbReference type="InterPro" id="IPR027417">
    <property type="entry name" value="P-loop_NTPase"/>
</dbReference>
<dbReference type="EMBL" id="SLWF01000001">
    <property type="protein sequence ID" value="TCN90696.1"/>
    <property type="molecule type" value="Genomic_DNA"/>
</dbReference>
<evidence type="ECO:0000256" key="2">
    <source>
        <dbReference type="ARBA" id="ARBA00022801"/>
    </source>
</evidence>
<accession>A0A4R2FLC1</accession>
<dbReference type="GO" id="GO:0005524">
    <property type="term" value="F:ATP binding"/>
    <property type="evidence" value="ECO:0007669"/>
    <property type="project" value="UniProtKB-UniRule"/>
</dbReference>
<protein>
    <recommendedName>
        <fullName evidence="7">DNA 3'-5' helicase</fullName>
        <ecNumber evidence="7">5.6.2.4</ecNumber>
    </recommendedName>
    <alternativeName>
        <fullName evidence="8">DNA 3'-5' helicase II</fullName>
    </alternativeName>
</protein>
<dbReference type="Gene3D" id="3.40.50.300">
    <property type="entry name" value="P-loop containing nucleotide triphosphate hydrolases"/>
    <property type="match status" value="3"/>
</dbReference>
<dbReference type="Proteomes" id="UP000294832">
    <property type="component" value="Unassembled WGS sequence"/>
</dbReference>
<dbReference type="SUPFAM" id="SSF52540">
    <property type="entry name" value="P-loop containing nucleoside triphosphate hydrolases"/>
    <property type="match status" value="1"/>
</dbReference>
<evidence type="ECO:0000259" key="12">
    <source>
        <dbReference type="PROSITE" id="PS51217"/>
    </source>
</evidence>
<dbReference type="PANTHER" id="PTHR11070">
    <property type="entry name" value="UVRD / RECB / PCRA DNA HELICASE FAMILY MEMBER"/>
    <property type="match status" value="1"/>
</dbReference>
<comment type="caution">
    <text evidence="13">The sequence shown here is derived from an EMBL/GenBank/DDBJ whole genome shotgun (WGS) entry which is preliminary data.</text>
</comment>
<keyword evidence="4 10" id="KW-0067">ATP-binding</keyword>
<evidence type="ECO:0000313" key="13">
    <source>
        <dbReference type="EMBL" id="TCN90696.1"/>
    </source>
</evidence>
<proteinExistence type="predicted"/>
<dbReference type="OrthoDB" id="1100019at2"/>
<evidence type="ECO:0000313" key="14">
    <source>
        <dbReference type="Proteomes" id="UP000294832"/>
    </source>
</evidence>
<dbReference type="GO" id="GO:0043138">
    <property type="term" value="F:3'-5' DNA helicase activity"/>
    <property type="evidence" value="ECO:0007669"/>
    <property type="project" value="UniProtKB-EC"/>
</dbReference>
<keyword evidence="2 10" id="KW-0378">Hydrolase</keyword>
<evidence type="ECO:0000256" key="1">
    <source>
        <dbReference type="ARBA" id="ARBA00022741"/>
    </source>
</evidence>
<dbReference type="PROSITE" id="PS51198">
    <property type="entry name" value="UVRD_HELICASE_ATP_BIND"/>
    <property type="match status" value="1"/>
</dbReference>
<dbReference type="RefSeq" id="WP_133037429.1">
    <property type="nucleotide sequence ID" value="NZ_SLWF01000001.1"/>
</dbReference>
<evidence type="ECO:0000256" key="3">
    <source>
        <dbReference type="ARBA" id="ARBA00022806"/>
    </source>
</evidence>
<dbReference type="GO" id="GO:0003677">
    <property type="term" value="F:DNA binding"/>
    <property type="evidence" value="ECO:0007669"/>
    <property type="project" value="InterPro"/>
</dbReference>
<dbReference type="InterPro" id="IPR014016">
    <property type="entry name" value="UvrD-like_ATP-bd"/>
</dbReference>
<keyword evidence="3 10" id="KW-0347">Helicase</keyword>
<keyword evidence="14" id="KW-1185">Reference proteome</keyword>
<evidence type="ECO:0000256" key="10">
    <source>
        <dbReference type="PROSITE-ProRule" id="PRU00560"/>
    </source>
</evidence>
<gene>
    <name evidence="13" type="ORF">EDC91_101166</name>
</gene>
<feature type="domain" description="UvrD-like helicase C-terminal" evidence="12">
    <location>
        <begin position="231"/>
        <end position="473"/>
    </location>
</feature>
<evidence type="ECO:0000256" key="4">
    <source>
        <dbReference type="ARBA" id="ARBA00022840"/>
    </source>
</evidence>
<dbReference type="GO" id="GO:0000725">
    <property type="term" value="P:recombinational repair"/>
    <property type="evidence" value="ECO:0007669"/>
    <property type="project" value="TreeGrafter"/>
</dbReference>
<keyword evidence="1 10" id="KW-0547">Nucleotide-binding</keyword>
<name>A0A4R2FLC1_9GAMM</name>
<comment type="catalytic activity">
    <reaction evidence="6">
        <text>Couples ATP hydrolysis with the unwinding of duplex DNA by translocating in the 3'-5' direction.</text>
        <dbReference type="EC" id="5.6.2.4"/>
    </reaction>
</comment>
<reference evidence="13 14" key="1">
    <citation type="submission" date="2019-03" db="EMBL/GenBank/DDBJ databases">
        <title>Freshwater and sediment microbial communities from various areas in North America, analyzing microbe dynamics in response to fracking.</title>
        <authorList>
            <person name="Lamendella R."/>
        </authorList>
    </citation>
    <scope>NUCLEOTIDE SEQUENCE [LARGE SCALE GENOMIC DNA]</scope>
    <source>
        <strain evidence="13 14">74A</strain>
    </source>
</reference>
<dbReference type="GO" id="GO:0005829">
    <property type="term" value="C:cytosol"/>
    <property type="evidence" value="ECO:0007669"/>
    <property type="project" value="TreeGrafter"/>
</dbReference>
<dbReference type="CDD" id="cd17932">
    <property type="entry name" value="DEXQc_UvrD"/>
    <property type="match status" value="1"/>
</dbReference>
<dbReference type="GO" id="GO:0016887">
    <property type="term" value="F:ATP hydrolysis activity"/>
    <property type="evidence" value="ECO:0007669"/>
    <property type="project" value="RHEA"/>
</dbReference>
<dbReference type="GO" id="GO:0033202">
    <property type="term" value="C:DNA helicase complex"/>
    <property type="evidence" value="ECO:0007669"/>
    <property type="project" value="TreeGrafter"/>
</dbReference>
<organism evidence="13 14">
    <name type="scientific">Shewanella fodinae</name>
    <dbReference type="NCBI Taxonomy" id="552357"/>
    <lineage>
        <taxon>Bacteria</taxon>
        <taxon>Pseudomonadati</taxon>
        <taxon>Pseudomonadota</taxon>
        <taxon>Gammaproteobacteria</taxon>
        <taxon>Alteromonadales</taxon>
        <taxon>Shewanellaceae</taxon>
        <taxon>Shewanella</taxon>
    </lineage>
</organism>
<dbReference type="Pfam" id="PF00580">
    <property type="entry name" value="UvrD-helicase"/>
    <property type="match status" value="2"/>
</dbReference>
<evidence type="ECO:0000256" key="5">
    <source>
        <dbReference type="ARBA" id="ARBA00023235"/>
    </source>
</evidence>
<dbReference type="PROSITE" id="PS51217">
    <property type="entry name" value="UVRD_HELICASE_CTER"/>
    <property type="match status" value="1"/>
</dbReference>
<dbReference type="InterPro" id="IPR000212">
    <property type="entry name" value="DNA_helicase_UvrD/REP"/>
</dbReference>
<evidence type="ECO:0000256" key="8">
    <source>
        <dbReference type="ARBA" id="ARBA00034923"/>
    </source>
</evidence>
<feature type="binding site" evidence="10">
    <location>
        <begin position="30"/>
        <end position="37"/>
    </location>
    <ligand>
        <name>ATP</name>
        <dbReference type="ChEBI" id="CHEBI:30616"/>
    </ligand>
</feature>
<dbReference type="EC" id="5.6.2.4" evidence="7"/>